<feature type="compositionally biased region" description="Polar residues" evidence="1">
    <location>
        <begin position="65"/>
        <end position="76"/>
    </location>
</feature>
<dbReference type="AlphaFoldDB" id="A0A9W4XHW3"/>
<proteinExistence type="predicted"/>
<dbReference type="OrthoDB" id="3886346at2759"/>
<gene>
    <name evidence="2" type="ORF">PDIGIT_LOCUS5564</name>
</gene>
<feature type="region of interest" description="Disordered" evidence="1">
    <location>
        <begin position="61"/>
        <end position="96"/>
    </location>
</feature>
<name>A0A9W4XHW3_9PLEO</name>
<feature type="compositionally biased region" description="Basic and acidic residues" evidence="1">
    <location>
        <begin position="253"/>
        <end position="270"/>
    </location>
</feature>
<organism evidence="2 3">
    <name type="scientific">Periconia digitata</name>
    <dbReference type="NCBI Taxonomy" id="1303443"/>
    <lineage>
        <taxon>Eukaryota</taxon>
        <taxon>Fungi</taxon>
        <taxon>Dikarya</taxon>
        <taxon>Ascomycota</taxon>
        <taxon>Pezizomycotina</taxon>
        <taxon>Dothideomycetes</taxon>
        <taxon>Pleosporomycetidae</taxon>
        <taxon>Pleosporales</taxon>
        <taxon>Massarineae</taxon>
        <taxon>Periconiaceae</taxon>
        <taxon>Periconia</taxon>
    </lineage>
</organism>
<reference evidence="2" key="1">
    <citation type="submission" date="2023-01" db="EMBL/GenBank/DDBJ databases">
        <authorList>
            <person name="Van Ghelder C."/>
            <person name="Rancurel C."/>
        </authorList>
    </citation>
    <scope>NUCLEOTIDE SEQUENCE</scope>
    <source>
        <strain evidence="2">CNCM I-4278</strain>
    </source>
</reference>
<evidence type="ECO:0000256" key="1">
    <source>
        <dbReference type="SAM" id="MobiDB-lite"/>
    </source>
</evidence>
<evidence type="ECO:0000313" key="2">
    <source>
        <dbReference type="EMBL" id="CAI6332539.1"/>
    </source>
</evidence>
<dbReference type="EMBL" id="CAOQHR010000003">
    <property type="protein sequence ID" value="CAI6332539.1"/>
    <property type="molecule type" value="Genomic_DNA"/>
</dbReference>
<protein>
    <submittedName>
        <fullName evidence="2">Uncharacterized protein</fullName>
    </submittedName>
</protein>
<feature type="region of interest" description="Disordered" evidence="1">
    <location>
        <begin position="149"/>
        <end position="172"/>
    </location>
</feature>
<feature type="compositionally biased region" description="Acidic residues" evidence="1">
    <location>
        <begin position="153"/>
        <end position="164"/>
    </location>
</feature>
<comment type="caution">
    <text evidence="2">The sequence shown here is derived from an EMBL/GenBank/DDBJ whole genome shotgun (WGS) entry which is preliminary data.</text>
</comment>
<accession>A0A9W4XHW3</accession>
<evidence type="ECO:0000313" key="3">
    <source>
        <dbReference type="Proteomes" id="UP001152607"/>
    </source>
</evidence>
<feature type="compositionally biased region" description="Acidic residues" evidence="1">
    <location>
        <begin position="316"/>
        <end position="327"/>
    </location>
</feature>
<sequence length="341" mass="37565">MSDIEKSFSFLDQSIPAWFTQIAEIEAKVLTMQEELANVPPSTSVPLKRKTGSMESLRGDFDTAVGSTNPDSSTQATPTTTRKRKTPTITSGNISGPSKYRARHMIVVAYDGQIQNSFEQLVRAIGTGRNLLRKGKMAAKLDAMAALSGLHDDDNDDEDGEEDGGIDKSKMGYRHRTGFSAMRNRAVMARTGIPDNSDISTQVFDSADKALESAQSLCEKAAHIILREGDCRRDLRVVRAHFEEAQDIAKKEVAKHAADREQQANEEHEIAPPLTKFEATPPSKPSAEPVTPPESTSLLQVDMAHTNLPPSKVMDIEVDDEEEDDDVQIVMPPLRFRSRAM</sequence>
<dbReference type="Proteomes" id="UP001152607">
    <property type="component" value="Unassembled WGS sequence"/>
</dbReference>
<keyword evidence="3" id="KW-1185">Reference proteome</keyword>
<feature type="region of interest" description="Disordered" evidence="1">
    <location>
        <begin position="253"/>
        <end position="327"/>
    </location>
</feature>